<dbReference type="EMBL" id="BMGD01000003">
    <property type="protein sequence ID" value="GGB61907.1"/>
    <property type="molecule type" value="Genomic_DNA"/>
</dbReference>
<organism evidence="1 2">
    <name type="scientific">Blastomonas aquatica</name>
    <dbReference type="NCBI Taxonomy" id="1510276"/>
    <lineage>
        <taxon>Bacteria</taxon>
        <taxon>Pseudomonadati</taxon>
        <taxon>Pseudomonadota</taxon>
        <taxon>Alphaproteobacteria</taxon>
        <taxon>Sphingomonadales</taxon>
        <taxon>Sphingomonadaceae</taxon>
        <taxon>Blastomonas</taxon>
    </lineage>
</organism>
<comment type="caution">
    <text evidence="1">The sequence shown here is derived from an EMBL/GenBank/DDBJ whole genome shotgun (WGS) entry which is preliminary data.</text>
</comment>
<gene>
    <name evidence="1" type="ORF">GCM10010833_16060</name>
</gene>
<dbReference type="InterPro" id="IPR011227">
    <property type="entry name" value="UCP029730"/>
</dbReference>
<dbReference type="PIRSF" id="PIRSF029730">
    <property type="entry name" value="UCP029730"/>
    <property type="match status" value="1"/>
</dbReference>
<dbReference type="Pfam" id="PF05013">
    <property type="entry name" value="FGase"/>
    <property type="match status" value="1"/>
</dbReference>
<dbReference type="InterPro" id="IPR007709">
    <property type="entry name" value="N-FG_amidohydro"/>
</dbReference>
<dbReference type="Proteomes" id="UP000614261">
    <property type="component" value="Unassembled WGS sequence"/>
</dbReference>
<reference evidence="2" key="1">
    <citation type="journal article" date="2019" name="Int. J. Syst. Evol. Microbiol.">
        <title>The Global Catalogue of Microorganisms (GCM) 10K type strain sequencing project: providing services to taxonomists for standard genome sequencing and annotation.</title>
        <authorList>
            <consortium name="The Broad Institute Genomics Platform"/>
            <consortium name="The Broad Institute Genome Sequencing Center for Infectious Disease"/>
            <person name="Wu L."/>
            <person name="Ma J."/>
        </authorList>
    </citation>
    <scope>NUCLEOTIDE SEQUENCE [LARGE SCALE GENOMIC DNA]</scope>
    <source>
        <strain evidence="2">CGMCC 1.12851</strain>
    </source>
</reference>
<protein>
    <submittedName>
        <fullName evidence="1">N-formylglutamate amidohydrolase</fullName>
    </submittedName>
</protein>
<proteinExistence type="predicted"/>
<dbReference type="Gene3D" id="3.40.630.40">
    <property type="entry name" value="Zn-dependent exopeptidases"/>
    <property type="match status" value="1"/>
</dbReference>
<keyword evidence="2" id="KW-1185">Reference proteome</keyword>
<name>A0ABQ1JA45_9SPHN</name>
<accession>A0ABQ1JA45</accession>
<evidence type="ECO:0000313" key="1">
    <source>
        <dbReference type="EMBL" id="GGB61907.1"/>
    </source>
</evidence>
<evidence type="ECO:0000313" key="2">
    <source>
        <dbReference type="Proteomes" id="UP000614261"/>
    </source>
</evidence>
<sequence>MVTLLENPLLGAPDPAPARLFNAGGQSPFLIVGDHAGNAIPQQLGTLGLLEADRMRHIAWDIGVYDLGKALAQALDAPFLFQHYSRLVIDCNRDPYHPDASPAVSDGIVIPGNAELTPDRIAARVAAIHAPYHSRIAAELARRAAAAQPTIFLALHSFTPTLDGTSRPWEIGILHDGGDTRFAEALLAELIARPDITVGDNEPYQMDATDYSVPRHAYAAGMPYAEIEIRQDLLAEAGGVAAWSLTLCLACKAALQRIAATGAGS</sequence>
<dbReference type="SUPFAM" id="SSF53187">
    <property type="entry name" value="Zn-dependent exopeptidases"/>
    <property type="match status" value="1"/>
</dbReference>